<evidence type="ECO:0000256" key="1">
    <source>
        <dbReference type="SAM" id="Phobius"/>
    </source>
</evidence>
<comment type="caution">
    <text evidence="3">The sequence shown here is derived from an EMBL/GenBank/DDBJ whole genome shotgun (WGS) entry which is preliminary data.</text>
</comment>
<keyword evidence="4" id="KW-1185">Reference proteome</keyword>
<evidence type="ECO:0000313" key="3">
    <source>
        <dbReference type="EMBL" id="MFC4133782.1"/>
    </source>
</evidence>
<feature type="transmembrane region" description="Helical" evidence="1">
    <location>
        <begin position="30"/>
        <end position="54"/>
    </location>
</feature>
<dbReference type="Pfam" id="PF10354">
    <property type="entry name" value="BMT5-like"/>
    <property type="match status" value="1"/>
</dbReference>
<dbReference type="GO" id="GO:0008168">
    <property type="term" value="F:methyltransferase activity"/>
    <property type="evidence" value="ECO:0007669"/>
    <property type="project" value="UniProtKB-KW"/>
</dbReference>
<dbReference type="Gene3D" id="3.40.50.150">
    <property type="entry name" value="Vaccinia Virus protein VP39"/>
    <property type="match status" value="1"/>
</dbReference>
<feature type="domain" description="25S rRNA (uridine-N(3))-methyltransferase BMT5-like" evidence="2">
    <location>
        <begin position="104"/>
        <end position="260"/>
    </location>
</feature>
<dbReference type="EC" id="2.1.1.-" evidence="3"/>
<evidence type="ECO:0000313" key="4">
    <source>
        <dbReference type="Proteomes" id="UP001595816"/>
    </source>
</evidence>
<dbReference type="Proteomes" id="UP001595816">
    <property type="component" value="Unassembled WGS sequence"/>
</dbReference>
<dbReference type="PANTHER" id="PTHR11538:SF26">
    <property type="entry name" value="FERREDOXIN-FOLD ANTICODON-BINDING DOMAIN-CONTAINING PROTEIN 1"/>
    <property type="match status" value="1"/>
</dbReference>
<dbReference type="InterPro" id="IPR019446">
    <property type="entry name" value="BMT5-like"/>
</dbReference>
<reference evidence="4" key="1">
    <citation type="journal article" date="2019" name="Int. J. Syst. Evol. Microbiol.">
        <title>The Global Catalogue of Microorganisms (GCM) 10K type strain sequencing project: providing services to taxonomists for standard genome sequencing and annotation.</title>
        <authorList>
            <consortium name="The Broad Institute Genomics Platform"/>
            <consortium name="The Broad Institute Genome Sequencing Center for Infectious Disease"/>
            <person name="Wu L."/>
            <person name="Ma J."/>
        </authorList>
    </citation>
    <scope>NUCLEOTIDE SEQUENCE [LARGE SCALE GENOMIC DNA]</scope>
    <source>
        <strain evidence="4">CGMCC 4.7289</strain>
    </source>
</reference>
<dbReference type="RefSeq" id="WP_253750335.1">
    <property type="nucleotide sequence ID" value="NZ_JAMZDZ010000001.1"/>
</dbReference>
<gene>
    <name evidence="3" type="ORF">ACFOZ4_24485</name>
</gene>
<keyword evidence="3" id="KW-0808">Transferase</keyword>
<protein>
    <submittedName>
        <fullName evidence="3">Class I SAM-dependent methyltransferase</fullName>
        <ecNumber evidence="3">2.1.1.-</ecNumber>
    </submittedName>
</protein>
<dbReference type="InterPro" id="IPR029063">
    <property type="entry name" value="SAM-dependent_MTases_sf"/>
</dbReference>
<keyword evidence="1" id="KW-0472">Membrane</keyword>
<keyword evidence="1" id="KW-0812">Transmembrane</keyword>
<name>A0ABV8LTQ5_9ACTN</name>
<sequence>MLLRVLADGVPIDCGGVADGFTGCYGKLPAIGIAAVATIAAAAVVGHAVLAALVPQLFNAMTGVPTGGGEGLLGGGSPTVKVGGLRVPVLPSIGPSVPFAGRVLLVGEGNFSFTAANLGLGRAIPQNVTATAYSPDGRFPPDVLSRADQLRAMGANVRLQVDARNLPADLAGGAPFNTVIFQFPHPGGPRTGASVAGRQLMRDFFASAAQRLAPGGKVVLTLRNQHYVSHWRPAEAAAAAGLRLESVTEFHQGHYPGYGHVTTSAGATSPDVSQGFTFVFTRG</sequence>
<dbReference type="PANTHER" id="PTHR11538">
    <property type="entry name" value="PHENYLALANYL-TRNA SYNTHETASE"/>
    <property type="match status" value="1"/>
</dbReference>
<organism evidence="3 4">
    <name type="scientific">Hamadaea flava</name>
    <dbReference type="NCBI Taxonomy" id="1742688"/>
    <lineage>
        <taxon>Bacteria</taxon>
        <taxon>Bacillati</taxon>
        <taxon>Actinomycetota</taxon>
        <taxon>Actinomycetes</taxon>
        <taxon>Micromonosporales</taxon>
        <taxon>Micromonosporaceae</taxon>
        <taxon>Hamadaea</taxon>
    </lineage>
</organism>
<dbReference type="EMBL" id="JBHSAY010000013">
    <property type="protein sequence ID" value="MFC4133782.1"/>
    <property type="molecule type" value="Genomic_DNA"/>
</dbReference>
<evidence type="ECO:0000259" key="2">
    <source>
        <dbReference type="Pfam" id="PF10354"/>
    </source>
</evidence>
<proteinExistence type="predicted"/>
<accession>A0ABV8LTQ5</accession>
<dbReference type="GO" id="GO:0032259">
    <property type="term" value="P:methylation"/>
    <property type="evidence" value="ECO:0007669"/>
    <property type="project" value="UniProtKB-KW"/>
</dbReference>
<dbReference type="SUPFAM" id="SSF53335">
    <property type="entry name" value="S-adenosyl-L-methionine-dependent methyltransferases"/>
    <property type="match status" value="1"/>
</dbReference>
<keyword evidence="3" id="KW-0489">Methyltransferase</keyword>
<keyword evidence="1" id="KW-1133">Transmembrane helix</keyword>